<evidence type="ECO:0000313" key="2">
    <source>
        <dbReference type="EMBL" id="CAL8102215.1"/>
    </source>
</evidence>
<feature type="domain" description="Peptidase C45 hydrolase" evidence="1">
    <location>
        <begin position="132"/>
        <end position="379"/>
    </location>
</feature>
<dbReference type="PANTHER" id="PTHR34180:SF1">
    <property type="entry name" value="BETA-ALANYL-DOPAMINE_CARCININE HYDROLASE"/>
    <property type="match status" value="1"/>
</dbReference>
<proteinExistence type="predicted"/>
<dbReference type="PANTHER" id="PTHR34180">
    <property type="entry name" value="PEPTIDASE C45"/>
    <property type="match status" value="1"/>
</dbReference>
<dbReference type="InterPro" id="IPR047801">
    <property type="entry name" value="Peptidase_C45"/>
</dbReference>
<keyword evidence="3" id="KW-1185">Reference proteome</keyword>
<evidence type="ECO:0000313" key="3">
    <source>
        <dbReference type="Proteomes" id="UP001642540"/>
    </source>
</evidence>
<evidence type="ECO:0000259" key="1">
    <source>
        <dbReference type="Pfam" id="PF03417"/>
    </source>
</evidence>
<dbReference type="EMBL" id="CAXLJM020000033">
    <property type="protein sequence ID" value="CAL8102215.1"/>
    <property type="molecule type" value="Genomic_DNA"/>
</dbReference>
<name>A0ABP1QH76_9HEXA</name>
<dbReference type="InterPro" id="IPR005079">
    <property type="entry name" value="Peptidase_C45_hydrolase"/>
</dbReference>
<comment type="caution">
    <text evidence="2">The sequence shown here is derived from an EMBL/GenBank/DDBJ whole genome shotgun (WGS) entry which is preliminary data.</text>
</comment>
<dbReference type="Gene3D" id="1.10.10.2120">
    <property type="match status" value="1"/>
</dbReference>
<dbReference type="NCBIfam" id="NF040521">
    <property type="entry name" value="C45_proenzyme"/>
    <property type="match status" value="1"/>
</dbReference>
<accession>A0ABP1QH76</accession>
<dbReference type="Gene3D" id="3.60.60.10">
    <property type="entry name" value="Penicillin V Acylase, Chain A"/>
    <property type="match status" value="1"/>
</dbReference>
<organism evidence="2 3">
    <name type="scientific">Orchesella dallaii</name>
    <dbReference type="NCBI Taxonomy" id="48710"/>
    <lineage>
        <taxon>Eukaryota</taxon>
        <taxon>Metazoa</taxon>
        <taxon>Ecdysozoa</taxon>
        <taxon>Arthropoda</taxon>
        <taxon>Hexapoda</taxon>
        <taxon>Collembola</taxon>
        <taxon>Entomobryomorpha</taxon>
        <taxon>Entomobryoidea</taxon>
        <taxon>Orchesellidae</taxon>
        <taxon>Orchesellinae</taxon>
        <taxon>Orchesella</taxon>
    </lineage>
</organism>
<protein>
    <recommendedName>
        <fullName evidence="1">Peptidase C45 hydrolase domain-containing protein</fullName>
    </recommendedName>
</protein>
<dbReference type="Pfam" id="PF03417">
    <property type="entry name" value="AAT"/>
    <property type="match status" value="1"/>
</dbReference>
<sequence>MKPVKSLKPKRESLPVLHCRGSYYDVGFSIGKTFRGIIQDSLAENQFYNEVVLKAGSTPAGKILVQNCLDVCMAKYPNYVSEIRGTADGAQISFDELFMLNMDSILSTIDEVRNHNEVSKVGGTGCTTIICNKNDVILGHTEDALAEIKNHIYIVSAEIVDEEGELLEKFTTLCYPGVLMGYTMGYNSNGMIYSVNTIFPTVHTSGTPRSFVARALLSTSNLDELVRLLEDEGNGVADGFSINVYFYQKNGIINGNETSTDMDALYNIEVAPPLANTFPMKSSVNVMKVGPGQIYEHCNRFLRISTKEINQTALKYSDRRSDTIKSHHKPPSNQKDVEEILSNQTDYNYPIYNEEKEDNGKYDMSFIKTVAVGKYLLNSYTPCLCISFIDIRPLSFCLWIIWNLPYTDL</sequence>
<dbReference type="Proteomes" id="UP001642540">
    <property type="component" value="Unassembled WGS sequence"/>
</dbReference>
<reference evidence="2 3" key="1">
    <citation type="submission" date="2024-08" db="EMBL/GenBank/DDBJ databases">
        <authorList>
            <person name="Cucini C."/>
            <person name="Frati F."/>
        </authorList>
    </citation>
    <scope>NUCLEOTIDE SEQUENCE [LARGE SCALE GENOMIC DNA]</scope>
</reference>
<dbReference type="InterPro" id="IPR047794">
    <property type="entry name" value="C45_proenzyme-like"/>
</dbReference>
<gene>
    <name evidence="2" type="ORF">ODALV1_LOCUS11084</name>
</gene>